<proteinExistence type="predicted"/>
<sequence>MRRTRRSTLPVPFLKRKPTLSLFSVLKGKREKSTDVIGRDKNSFLERGHMKQDVGKRGLKSALFYSVGYSKQVLPGRGGELVTERNKNRELLFEMRDWLAGLIPELLHYI</sequence>
<dbReference type="EMBL" id="BPLR01013602">
    <property type="protein sequence ID" value="GIY62293.1"/>
    <property type="molecule type" value="Genomic_DNA"/>
</dbReference>
<evidence type="ECO:0000313" key="2">
    <source>
        <dbReference type="Proteomes" id="UP001054945"/>
    </source>
</evidence>
<reference evidence="1 2" key="1">
    <citation type="submission" date="2021-06" db="EMBL/GenBank/DDBJ databases">
        <title>Caerostris extrusa draft genome.</title>
        <authorList>
            <person name="Kono N."/>
            <person name="Arakawa K."/>
        </authorList>
    </citation>
    <scope>NUCLEOTIDE SEQUENCE [LARGE SCALE GENOMIC DNA]</scope>
</reference>
<comment type="caution">
    <text evidence="1">The sequence shown here is derived from an EMBL/GenBank/DDBJ whole genome shotgun (WGS) entry which is preliminary data.</text>
</comment>
<name>A0AAV4UX12_CAEEX</name>
<gene>
    <name evidence="1" type="ORF">CEXT_320361</name>
</gene>
<accession>A0AAV4UX12</accession>
<keyword evidence="2" id="KW-1185">Reference proteome</keyword>
<dbReference type="AlphaFoldDB" id="A0AAV4UX12"/>
<protein>
    <submittedName>
        <fullName evidence="1">Uncharacterized protein</fullName>
    </submittedName>
</protein>
<dbReference type="Proteomes" id="UP001054945">
    <property type="component" value="Unassembled WGS sequence"/>
</dbReference>
<organism evidence="1 2">
    <name type="scientific">Caerostris extrusa</name>
    <name type="common">Bark spider</name>
    <name type="synonym">Caerostris bankana</name>
    <dbReference type="NCBI Taxonomy" id="172846"/>
    <lineage>
        <taxon>Eukaryota</taxon>
        <taxon>Metazoa</taxon>
        <taxon>Ecdysozoa</taxon>
        <taxon>Arthropoda</taxon>
        <taxon>Chelicerata</taxon>
        <taxon>Arachnida</taxon>
        <taxon>Araneae</taxon>
        <taxon>Araneomorphae</taxon>
        <taxon>Entelegynae</taxon>
        <taxon>Araneoidea</taxon>
        <taxon>Araneidae</taxon>
        <taxon>Caerostris</taxon>
    </lineage>
</organism>
<evidence type="ECO:0000313" key="1">
    <source>
        <dbReference type="EMBL" id="GIY62293.1"/>
    </source>
</evidence>